<dbReference type="Pfam" id="PF02557">
    <property type="entry name" value="VanY"/>
    <property type="match status" value="1"/>
</dbReference>
<name>A0A6N4THR1_9FIRM</name>
<dbReference type="GO" id="GO:0006508">
    <property type="term" value="P:proteolysis"/>
    <property type="evidence" value="ECO:0007669"/>
    <property type="project" value="InterPro"/>
</dbReference>
<dbReference type="InterPro" id="IPR009045">
    <property type="entry name" value="Zn_M74/Hedgehog-like"/>
</dbReference>
<feature type="domain" description="D-alanyl-D-alanine carboxypeptidase-like core" evidence="1">
    <location>
        <begin position="180"/>
        <end position="314"/>
    </location>
</feature>
<evidence type="ECO:0000259" key="1">
    <source>
        <dbReference type="Pfam" id="PF02557"/>
    </source>
</evidence>
<dbReference type="RefSeq" id="WP_115715220.1">
    <property type="nucleotide sequence ID" value="NZ_AP019695.1"/>
</dbReference>
<dbReference type="PANTHER" id="PTHR34385">
    <property type="entry name" value="D-ALANYL-D-ALANINE CARBOXYPEPTIDASE"/>
    <property type="match status" value="1"/>
</dbReference>
<dbReference type="KEGG" id="aarg:Aargi30884_09170"/>
<dbReference type="InterPro" id="IPR003709">
    <property type="entry name" value="VanY-like_core_dom"/>
</dbReference>
<protein>
    <recommendedName>
        <fullName evidence="1">D-alanyl-D-alanine carboxypeptidase-like core domain-containing protein</fullName>
    </recommendedName>
</protein>
<keyword evidence="3" id="KW-1185">Reference proteome</keyword>
<dbReference type="PANTHER" id="PTHR34385:SF1">
    <property type="entry name" value="PEPTIDOGLYCAN L-ALANYL-D-GLUTAMATE ENDOPEPTIDASE CWLK"/>
    <property type="match status" value="1"/>
</dbReference>
<dbReference type="EMBL" id="AP019695">
    <property type="protein sequence ID" value="BBK22014.1"/>
    <property type="molecule type" value="Genomic_DNA"/>
</dbReference>
<dbReference type="Proteomes" id="UP000464754">
    <property type="component" value="Chromosome"/>
</dbReference>
<dbReference type="InterPro" id="IPR058193">
    <property type="entry name" value="VanY/YodJ_core_dom"/>
</dbReference>
<dbReference type="AlphaFoldDB" id="A0A6N4THR1"/>
<accession>A0A6N4THR1</accession>
<proteinExistence type="predicted"/>
<reference evidence="3" key="1">
    <citation type="submission" date="2019-05" db="EMBL/GenBank/DDBJ databases">
        <title>Complete genome sequencing of Absiella argi strain JCM 30884.</title>
        <authorList>
            <person name="Sakamoto M."/>
            <person name="Murakami T."/>
            <person name="Mori H."/>
        </authorList>
    </citation>
    <scope>NUCLEOTIDE SEQUENCE [LARGE SCALE GENOMIC DNA]</scope>
    <source>
        <strain evidence="3">JCM 30884</strain>
    </source>
</reference>
<dbReference type="CDD" id="cd14852">
    <property type="entry name" value="LD-carboxypeptidase"/>
    <property type="match status" value="1"/>
</dbReference>
<dbReference type="Gene3D" id="3.30.1380.10">
    <property type="match status" value="1"/>
</dbReference>
<gene>
    <name evidence="2" type="ORF">Aargi30884_09170</name>
</gene>
<dbReference type="SUPFAM" id="SSF55166">
    <property type="entry name" value="Hedgehog/DD-peptidase"/>
    <property type="match status" value="1"/>
</dbReference>
<evidence type="ECO:0000313" key="3">
    <source>
        <dbReference type="Proteomes" id="UP000464754"/>
    </source>
</evidence>
<dbReference type="GO" id="GO:0008233">
    <property type="term" value="F:peptidase activity"/>
    <property type="evidence" value="ECO:0007669"/>
    <property type="project" value="InterPro"/>
</dbReference>
<organism evidence="2 3">
    <name type="scientific">Amedibacterium intestinale</name>
    <dbReference type="NCBI Taxonomy" id="2583452"/>
    <lineage>
        <taxon>Bacteria</taxon>
        <taxon>Bacillati</taxon>
        <taxon>Bacillota</taxon>
        <taxon>Erysipelotrichia</taxon>
        <taxon>Erysipelotrichales</taxon>
        <taxon>Erysipelotrichaceae</taxon>
        <taxon>Amedibacterium</taxon>
    </lineage>
</organism>
<dbReference type="InterPro" id="IPR052179">
    <property type="entry name" value="DD-CPase-like"/>
</dbReference>
<sequence length="340" mass="40295">MKLKRTLFLVSLLVLFVICFFKMNEHYDELARYPYELNEEERSLVLKHMDTEEIDFLVSQKIEPSQFLPYIDIEGFQVENTLWYDKAYHARKEDKSYIVSFINKYRSNLQYTTLDSLLKTYSYNVLTRYFDEGDGYQSESILVPDPSMKLEVLKNKETFYTYEPDNLVNVSGVPVKNKNIKIKKEVLQPLQKMAKDAKEINNKTFGDMEVTAGYISYENQVSLYEEAVKKYKDEALSYTDYPGRNEAQLGYTIELLPKEDSKNKNKEETKKEEQEQAIWLKDNAYKYGFVIRYPKQKEDVTHKAYQPYILRYVGEECAKYMHDKGIVMEELSEKDIEEFS</sequence>
<evidence type="ECO:0000313" key="2">
    <source>
        <dbReference type="EMBL" id="BBK22014.1"/>
    </source>
</evidence>